<dbReference type="InterPro" id="IPR043128">
    <property type="entry name" value="Rev_trsase/Diguanyl_cyclase"/>
</dbReference>
<dbReference type="PANTHER" id="PTHR45138:SF9">
    <property type="entry name" value="DIGUANYLATE CYCLASE DGCM-RELATED"/>
    <property type="match status" value="1"/>
</dbReference>
<protein>
    <submittedName>
        <fullName evidence="4">Diguanylate cyclase (GGDEF) domain-containing protein</fullName>
    </submittedName>
</protein>
<accession>A0A1H0HS47</accession>
<dbReference type="NCBIfam" id="TIGR00254">
    <property type="entry name" value="GGDEF"/>
    <property type="match status" value="1"/>
</dbReference>
<evidence type="ECO:0000256" key="1">
    <source>
        <dbReference type="SAM" id="MobiDB-lite"/>
    </source>
</evidence>
<dbReference type="InterPro" id="IPR029787">
    <property type="entry name" value="Nucleotide_cyclase"/>
</dbReference>
<dbReference type="Proteomes" id="UP000198741">
    <property type="component" value="Chromosome I"/>
</dbReference>
<keyword evidence="2" id="KW-1133">Transmembrane helix</keyword>
<dbReference type="AlphaFoldDB" id="A0A1H0HS47"/>
<keyword evidence="2" id="KW-0812">Transmembrane</keyword>
<dbReference type="Pfam" id="PF00990">
    <property type="entry name" value="GGDEF"/>
    <property type="match status" value="1"/>
</dbReference>
<feature type="transmembrane region" description="Helical" evidence="2">
    <location>
        <begin position="159"/>
        <end position="180"/>
    </location>
</feature>
<dbReference type="STRING" id="1090615.SAMN04515671_0188"/>
<feature type="transmembrane region" description="Helical" evidence="2">
    <location>
        <begin position="111"/>
        <end position="129"/>
    </location>
</feature>
<gene>
    <name evidence="4" type="ORF">SAMN04515671_0188</name>
</gene>
<evidence type="ECO:0000313" key="4">
    <source>
        <dbReference type="EMBL" id="SDO21958.1"/>
    </source>
</evidence>
<organism evidence="4 5">
    <name type="scientific">Nakamurella panacisegetis</name>
    <dbReference type="NCBI Taxonomy" id="1090615"/>
    <lineage>
        <taxon>Bacteria</taxon>
        <taxon>Bacillati</taxon>
        <taxon>Actinomycetota</taxon>
        <taxon>Actinomycetes</taxon>
        <taxon>Nakamurellales</taxon>
        <taxon>Nakamurellaceae</taxon>
        <taxon>Nakamurella</taxon>
    </lineage>
</organism>
<dbReference type="SMART" id="SM00267">
    <property type="entry name" value="GGDEF"/>
    <property type="match status" value="1"/>
</dbReference>
<feature type="region of interest" description="Disordered" evidence="1">
    <location>
        <begin position="1"/>
        <end position="22"/>
    </location>
</feature>
<keyword evidence="5" id="KW-1185">Reference proteome</keyword>
<feature type="transmembrane region" description="Helical" evidence="2">
    <location>
        <begin position="85"/>
        <end position="105"/>
    </location>
</feature>
<dbReference type="InterPro" id="IPR050469">
    <property type="entry name" value="Diguanylate_Cyclase"/>
</dbReference>
<dbReference type="CDD" id="cd01949">
    <property type="entry name" value="GGDEF"/>
    <property type="match status" value="1"/>
</dbReference>
<feature type="transmembrane region" description="Helical" evidence="2">
    <location>
        <begin position="26"/>
        <end position="46"/>
    </location>
</feature>
<evidence type="ECO:0000313" key="5">
    <source>
        <dbReference type="Proteomes" id="UP000198741"/>
    </source>
</evidence>
<dbReference type="Gene3D" id="3.30.70.270">
    <property type="match status" value="1"/>
</dbReference>
<feature type="transmembrane region" description="Helical" evidence="2">
    <location>
        <begin position="52"/>
        <end position="73"/>
    </location>
</feature>
<keyword evidence="2" id="KW-0472">Membrane</keyword>
<dbReference type="InterPro" id="IPR000160">
    <property type="entry name" value="GGDEF_dom"/>
</dbReference>
<dbReference type="EMBL" id="LT629710">
    <property type="protein sequence ID" value="SDO21958.1"/>
    <property type="molecule type" value="Genomic_DNA"/>
</dbReference>
<dbReference type="PROSITE" id="PS50887">
    <property type="entry name" value="GGDEF"/>
    <property type="match status" value="1"/>
</dbReference>
<feature type="transmembrane region" description="Helical" evidence="2">
    <location>
        <begin position="134"/>
        <end position="153"/>
    </location>
</feature>
<evidence type="ECO:0000256" key="2">
    <source>
        <dbReference type="SAM" id="Phobius"/>
    </source>
</evidence>
<dbReference type="PANTHER" id="PTHR45138">
    <property type="entry name" value="REGULATORY COMPONENTS OF SENSORY TRANSDUCTION SYSTEM"/>
    <property type="match status" value="1"/>
</dbReference>
<proteinExistence type="predicted"/>
<reference evidence="4 5" key="1">
    <citation type="submission" date="2016-10" db="EMBL/GenBank/DDBJ databases">
        <authorList>
            <person name="de Groot N.N."/>
        </authorList>
    </citation>
    <scope>NUCLEOTIDE SEQUENCE [LARGE SCALE GENOMIC DNA]</scope>
    <source>
        <strain evidence="5">P4-7,KCTC 19426,CECT 7604</strain>
    </source>
</reference>
<dbReference type="GO" id="GO:0052621">
    <property type="term" value="F:diguanylate cyclase activity"/>
    <property type="evidence" value="ECO:0007669"/>
    <property type="project" value="TreeGrafter"/>
</dbReference>
<feature type="domain" description="GGDEF" evidence="3">
    <location>
        <begin position="228"/>
        <end position="355"/>
    </location>
</feature>
<sequence length="358" mass="37969">MSRCRRSVSAGSTTAAPDRPERPLNYMASVTLGLSAASNLAINLAMREGGRWGPFVTALGVALGLMGLVGLVLVRTGVVVSATALDIAAALALAGTTIGFLMHALPSPLTWGSLTAYTALALVGAAATIRNAVVFVAFQVFGMTAWAAAGLVFGVPGGLFINLIPVIPLGAAIAVGFFLAQRHERTVQRDLMDQLRLAAEFDLLTGLLNRSGFETRAARLWASDRARRGVWCAFVDIDHFKSVNDLFGHERGDQALREIAVALRGLAGPEDLLVRWGGDEFVMVGCWPAPSEASLTRRLNNRTTSAEAGVVPRVTVGVAERPFGLALTPDELLDAADRRMYELRAGREDRSVPVAPAP</sequence>
<name>A0A1H0HS47_9ACTN</name>
<dbReference type="SUPFAM" id="SSF55073">
    <property type="entry name" value="Nucleotide cyclase"/>
    <property type="match status" value="1"/>
</dbReference>
<evidence type="ECO:0000259" key="3">
    <source>
        <dbReference type="PROSITE" id="PS50887"/>
    </source>
</evidence>